<evidence type="ECO:0000259" key="16">
    <source>
        <dbReference type="PROSITE" id="PS50894"/>
    </source>
</evidence>
<evidence type="ECO:0000313" key="18">
    <source>
        <dbReference type="Proteomes" id="UP000592294"/>
    </source>
</evidence>
<dbReference type="SUPFAM" id="SSF50341">
    <property type="entry name" value="CheW-like"/>
    <property type="match status" value="1"/>
</dbReference>
<evidence type="ECO:0000256" key="5">
    <source>
        <dbReference type="ARBA" id="ARBA00022553"/>
    </source>
</evidence>
<dbReference type="SMART" id="SM00387">
    <property type="entry name" value="HATPase_c"/>
    <property type="match status" value="1"/>
</dbReference>
<evidence type="ECO:0000256" key="2">
    <source>
        <dbReference type="ARBA" id="ARBA00012438"/>
    </source>
</evidence>
<dbReference type="Pfam" id="PF02895">
    <property type="entry name" value="H-kinase_dim"/>
    <property type="match status" value="1"/>
</dbReference>
<keyword evidence="4" id="KW-0145">Chemotaxis</keyword>
<evidence type="ECO:0000256" key="13">
    <source>
        <dbReference type="SAM" id="MobiDB-lite"/>
    </source>
</evidence>
<dbReference type="RefSeq" id="WP_176975641.1">
    <property type="nucleotide sequence ID" value="NZ_JABZEO010000003.1"/>
</dbReference>
<evidence type="ECO:0000256" key="8">
    <source>
        <dbReference type="ARBA" id="ARBA00022777"/>
    </source>
</evidence>
<dbReference type="SUPFAM" id="SSF47384">
    <property type="entry name" value="Homodimeric domain of signal transducing histidine kinase"/>
    <property type="match status" value="1"/>
</dbReference>
<proteinExistence type="predicted"/>
<feature type="compositionally biased region" description="Low complexity" evidence="13">
    <location>
        <begin position="387"/>
        <end position="399"/>
    </location>
</feature>
<keyword evidence="6" id="KW-0808">Transferase</keyword>
<dbReference type="GO" id="GO:0005737">
    <property type="term" value="C:cytoplasm"/>
    <property type="evidence" value="ECO:0007669"/>
    <property type="project" value="InterPro"/>
</dbReference>
<evidence type="ECO:0000256" key="12">
    <source>
        <dbReference type="PROSITE-ProRule" id="PRU00110"/>
    </source>
</evidence>
<evidence type="ECO:0000256" key="7">
    <source>
        <dbReference type="ARBA" id="ARBA00022741"/>
    </source>
</evidence>
<keyword evidence="9" id="KW-0067">ATP-binding</keyword>
<comment type="function">
    <text evidence="11">Involved in the transmission of sensory signals from the chemoreceptors to the flagellar motors. CheA is autophosphorylated; it can transfer its phosphate group to either CheB or CheY.</text>
</comment>
<evidence type="ECO:0000256" key="1">
    <source>
        <dbReference type="ARBA" id="ARBA00000085"/>
    </source>
</evidence>
<dbReference type="CDD" id="cd00088">
    <property type="entry name" value="HPT"/>
    <property type="match status" value="1"/>
</dbReference>
<dbReference type="PROSITE" id="PS50109">
    <property type="entry name" value="HIS_KIN"/>
    <property type="match status" value="1"/>
</dbReference>
<dbReference type="AlphaFoldDB" id="A0A850RGZ6"/>
<dbReference type="PANTHER" id="PTHR43395:SF10">
    <property type="entry name" value="CHEMOTAXIS PROTEIN CHEA"/>
    <property type="match status" value="1"/>
</dbReference>
<dbReference type="Gene3D" id="3.30.565.10">
    <property type="entry name" value="Histidine kinase-like ATPase, C-terminal domain"/>
    <property type="match status" value="1"/>
</dbReference>
<reference evidence="17 18" key="1">
    <citation type="submission" date="2020-06" db="EMBL/GenBank/DDBJ databases">
        <title>Whole-genome sequence of Allochromatium humboldtianum DSM 21881, type strain.</title>
        <authorList>
            <person name="Kyndt J.A."/>
            <person name="Meyer T.E."/>
        </authorList>
    </citation>
    <scope>NUCLEOTIDE SEQUENCE [LARGE SCALE GENOMIC DNA]</scope>
    <source>
        <strain evidence="17 18">DSM 21881</strain>
    </source>
</reference>
<organism evidence="17 18">
    <name type="scientific">Allochromatium humboldtianum</name>
    <dbReference type="NCBI Taxonomy" id="504901"/>
    <lineage>
        <taxon>Bacteria</taxon>
        <taxon>Pseudomonadati</taxon>
        <taxon>Pseudomonadota</taxon>
        <taxon>Gammaproteobacteria</taxon>
        <taxon>Chromatiales</taxon>
        <taxon>Chromatiaceae</taxon>
        <taxon>Allochromatium</taxon>
    </lineage>
</organism>
<keyword evidence="18" id="KW-1185">Reference proteome</keyword>
<dbReference type="PRINTS" id="PR00344">
    <property type="entry name" value="BCTRLSENSOR"/>
</dbReference>
<dbReference type="EMBL" id="JABZEO010000003">
    <property type="protein sequence ID" value="NVZ08881.1"/>
    <property type="molecule type" value="Genomic_DNA"/>
</dbReference>
<dbReference type="CDD" id="cd16916">
    <property type="entry name" value="HATPase_CheA-like"/>
    <property type="match status" value="1"/>
</dbReference>
<dbReference type="Proteomes" id="UP000592294">
    <property type="component" value="Unassembled WGS sequence"/>
</dbReference>
<dbReference type="CDD" id="cd00731">
    <property type="entry name" value="CheA_reg"/>
    <property type="match status" value="1"/>
</dbReference>
<dbReference type="GO" id="GO:0005524">
    <property type="term" value="F:ATP binding"/>
    <property type="evidence" value="ECO:0007669"/>
    <property type="project" value="UniProtKB-KW"/>
</dbReference>
<evidence type="ECO:0000313" key="17">
    <source>
        <dbReference type="EMBL" id="NVZ08881.1"/>
    </source>
</evidence>
<dbReference type="InterPro" id="IPR036641">
    <property type="entry name" value="HPT_dom_sf"/>
</dbReference>
<dbReference type="InterPro" id="IPR003594">
    <property type="entry name" value="HATPase_dom"/>
</dbReference>
<dbReference type="PROSITE" id="PS50894">
    <property type="entry name" value="HPT"/>
    <property type="match status" value="1"/>
</dbReference>
<dbReference type="InterPro" id="IPR037006">
    <property type="entry name" value="CheA-like_homodim_sf"/>
</dbReference>
<evidence type="ECO:0000256" key="6">
    <source>
        <dbReference type="ARBA" id="ARBA00022679"/>
    </source>
</evidence>
<dbReference type="GO" id="GO:0000155">
    <property type="term" value="F:phosphorelay sensor kinase activity"/>
    <property type="evidence" value="ECO:0007669"/>
    <property type="project" value="InterPro"/>
</dbReference>
<evidence type="ECO:0000256" key="9">
    <source>
        <dbReference type="ARBA" id="ARBA00022840"/>
    </source>
</evidence>
<dbReference type="FunFam" id="2.30.30.40:FF:000048">
    <property type="entry name" value="Chemotaxis protein CheA, putative"/>
    <property type="match status" value="1"/>
</dbReference>
<evidence type="ECO:0000256" key="10">
    <source>
        <dbReference type="ARBA" id="ARBA00023012"/>
    </source>
</evidence>
<dbReference type="SMART" id="SM00073">
    <property type="entry name" value="HPT"/>
    <property type="match status" value="1"/>
</dbReference>
<evidence type="ECO:0000259" key="15">
    <source>
        <dbReference type="PROSITE" id="PS50851"/>
    </source>
</evidence>
<dbReference type="InterPro" id="IPR051315">
    <property type="entry name" value="Bact_Chemotaxis_CheA"/>
</dbReference>
<gene>
    <name evidence="17" type="ORF">HW932_06365</name>
</gene>
<dbReference type="InterPro" id="IPR005467">
    <property type="entry name" value="His_kinase_dom"/>
</dbReference>
<dbReference type="Pfam" id="PF01627">
    <property type="entry name" value="Hpt"/>
    <property type="match status" value="1"/>
</dbReference>
<name>A0A850RGZ6_9GAMM</name>
<keyword evidence="8" id="KW-0418">Kinase</keyword>
<evidence type="ECO:0000256" key="11">
    <source>
        <dbReference type="ARBA" id="ARBA00035100"/>
    </source>
</evidence>
<dbReference type="Pfam" id="PF01584">
    <property type="entry name" value="CheW"/>
    <property type="match status" value="1"/>
</dbReference>
<keyword evidence="5 12" id="KW-0597">Phosphoprotein</keyword>
<dbReference type="FunFam" id="3.30.565.10:FF:000016">
    <property type="entry name" value="Chemotaxis protein CheA, putative"/>
    <property type="match status" value="1"/>
</dbReference>
<dbReference type="InterPro" id="IPR036890">
    <property type="entry name" value="HATPase_C_sf"/>
</dbReference>
<dbReference type="InterPro" id="IPR004358">
    <property type="entry name" value="Sig_transdc_His_kin-like_C"/>
</dbReference>
<feature type="compositionally biased region" description="Low complexity" evidence="13">
    <location>
        <begin position="256"/>
        <end position="267"/>
    </location>
</feature>
<dbReference type="PROSITE" id="PS50851">
    <property type="entry name" value="CHEW"/>
    <property type="match status" value="1"/>
</dbReference>
<dbReference type="SMART" id="SM01231">
    <property type="entry name" value="H-kinase_dim"/>
    <property type="match status" value="1"/>
</dbReference>
<evidence type="ECO:0000259" key="14">
    <source>
        <dbReference type="PROSITE" id="PS50109"/>
    </source>
</evidence>
<dbReference type="InterPro" id="IPR008207">
    <property type="entry name" value="Sig_transdc_His_kin_Hpt_dom"/>
</dbReference>
<dbReference type="SUPFAM" id="SSF55874">
    <property type="entry name" value="ATPase domain of HSP90 chaperone/DNA topoisomerase II/histidine kinase"/>
    <property type="match status" value="1"/>
</dbReference>
<evidence type="ECO:0000256" key="4">
    <source>
        <dbReference type="ARBA" id="ARBA00022500"/>
    </source>
</evidence>
<feature type="region of interest" description="Disordered" evidence="13">
    <location>
        <begin position="366"/>
        <end position="422"/>
    </location>
</feature>
<keyword evidence="7" id="KW-0547">Nucleotide-binding</keyword>
<dbReference type="Gene3D" id="1.20.120.160">
    <property type="entry name" value="HPT domain"/>
    <property type="match status" value="1"/>
</dbReference>
<dbReference type="Gene3D" id="1.10.287.560">
    <property type="entry name" value="Histidine kinase CheA-like, homodimeric domain"/>
    <property type="match status" value="1"/>
</dbReference>
<comment type="caution">
    <text evidence="17">The sequence shown here is derived from an EMBL/GenBank/DDBJ whole genome shotgun (WGS) entry which is preliminary data.</text>
</comment>
<feature type="domain" description="CheW-like" evidence="15">
    <location>
        <begin position="669"/>
        <end position="804"/>
    </location>
</feature>
<dbReference type="SMART" id="SM00260">
    <property type="entry name" value="CheW"/>
    <property type="match status" value="1"/>
</dbReference>
<sequence>MSIDMSQFYQVFFEEAGENLTAMESLLLELDVQAPDLETLNAIFRAAHSIKGGAGTFGFSDMAEVTHVLETLLDRLRKQELDPTVEMVDAFLQAGDVLKSQLQAHQEGEEYEDARVAEVCEHLERLARSDEGGGEAPVSSADQTESETKDTATHWRLAFAPAGIGQGTPGERQALFEALGELGRIQDLGDGESERCLWQLTSTAGRGAIEEILAFVCEPGQVQIDTVETPEASAETETETETAYGFFTDAPGLQGEASPDSAASAPEPDQDALGYGFFEGAPGTEQGTEERAEAPDATSTPDQPQEADFQAEAEIQESDGYGFFRNAPGSEAALDQEHRGYGLFGGSPGMERVAAVAQQDRLDDELGFGLFNPAPGSPESRADDEASAATGAAASTKSAPTRDGRAASGNAPKRPATTDSSIRVSVEKVDQLINLVGELVITHAMLADSAAGLDPVVHERIMGGLSNLERNSRDLQEAVMSIRMMPISFVFNRFPRVVRDTAASLGKKVTLKLVGEDTELDKGLIERMADPLNHLVRNSIDHGIERPEARLAAGKPETGEIVLRASHRGGSVVVEVSDDGGGLNREKLLAKAAKQGIPMPDNPPDKDVWQLIFHAGFSTAERVTDISGRGVGMDVVRRNIEDMNGRVEVDSTAGRGTHITIRLPLTLAILDGLSVRMGEEMFILPLTVIQESIQPRAEQFKTVVGKGRVAQINDEYLPMVSLHDVFNSGQPEPDPLDGILVIVETNEGRAAVLVDELVAQHQVVIKSLETNYRKVEGVSGATIMGDGRVALILDVDALVRLSRRGG</sequence>
<dbReference type="Gene3D" id="2.30.30.40">
    <property type="entry name" value="SH3 Domains"/>
    <property type="match status" value="1"/>
</dbReference>
<comment type="catalytic activity">
    <reaction evidence="1">
        <text>ATP + protein L-histidine = ADP + protein N-phospho-L-histidine.</text>
        <dbReference type="EC" id="2.7.13.3"/>
    </reaction>
</comment>
<dbReference type="InterPro" id="IPR004105">
    <property type="entry name" value="CheA-like_dim"/>
</dbReference>
<feature type="region of interest" description="Disordered" evidence="13">
    <location>
        <begin position="248"/>
        <end position="307"/>
    </location>
</feature>
<dbReference type="SUPFAM" id="SSF47226">
    <property type="entry name" value="Histidine-containing phosphotransfer domain, HPT domain"/>
    <property type="match status" value="1"/>
</dbReference>
<feature type="domain" description="HPt" evidence="16">
    <location>
        <begin position="1"/>
        <end position="105"/>
    </location>
</feature>
<dbReference type="InterPro" id="IPR036061">
    <property type="entry name" value="CheW-like_dom_sf"/>
</dbReference>
<feature type="region of interest" description="Disordered" evidence="13">
    <location>
        <begin position="126"/>
        <end position="150"/>
    </location>
</feature>
<dbReference type="InterPro" id="IPR036097">
    <property type="entry name" value="HisK_dim/P_sf"/>
</dbReference>
<dbReference type="Pfam" id="PF02518">
    <property type="entry name" value="HATPase_c"/>
    <property type="match status" value="1"/>
</dbReference>
<feature type="domain" description="Histidine kinase" evidence="14">
    <location>
        <begin position="459"/>
        <end position="667"/>
    </location>
</feature>
<accession>A0A850RGZ6</accession>
<dbReference type="PANTHER" id="PTHR43395">
    <property type="entry name" value="SENSOR HISTIDINE KINASE CHEA"/>
    <property type="match status" value="1"/>
</dbReference>
<dbReference type="GO" id="GO:0006935">
    <property type="term" value="P:chemotaxis"/>
    <property type="evidence" value="ECO:0007669"/>
    <property type="project" value="UniProtKB-KW"/>
</dbReference>
<protein>
    <recommendedName>
        <fullName evidence="3">Chemotaxis protein CheA</fullName>
        <ecNumber evidence="2">2.7.13.3</ecNumber>
    </recommendedName>
</protein>
<evidence type="ECO:0000256" key="3">
    <source>
        <dbReference type="ARBA" id="ARBA00021495"/>
    </source>
</evidence>
<dbReference type="InterPro" id="IPR002545">
    <property type="entry name" value="CheW-lke_dom"/>
</dbReference>
<feature type="modified residue" description="Phosphohistidine" evidence="12">
    <location>
        <position position="48"/>
    </location>
</feature>
<keyword evidence="10" id="KW-0902">Two-component regulatory system</keyword>
<dbReference type="EC" id="2.7.13.3" evidence="2"/>